<comment type="similarity">
    <text evidence="1 2">Belongs to the glycosyl hydrolase 12 (cellulase H) family.</text>
</comment>
<keyword evidence="2" id="KW-0119">Carbohydrate metabolism</keyword>
<dbReference type="SUPFAM" id="SSF49899">
    <property type="entry name" value="Concanavalin A-like lectins/glucanases"/>
    <property type="match status" value="1"/>
</dbReference>
<dbReference type="OrthoDB" id="95118at2759"/>
<evidence type="ECO:0000313" key="5">
    <source>
        <dbReference type="Proteomes" id="UP000001194"/>
    </source>
</evidence>
<dbReference type="InterPro" id="IPR013320">
    <property type="entry name" value="ConA-like_dom_sf"/>
</dbReference>
<dbReference type="KEGG" id="lbc:LACBIDRAFT_308280"/>
<dbReference type="Proteomes" id="UP000001194">
    <property type="component" value="Unassembled WGS sequence"/>
</dbReference>
<accession>B0DRZ9</accession>
<proteinExistence type="inferred from homology"/>
<feature type="chain" id="PRO_5002747321" evidence="3">
    <location>
        <begin position="24"/>
        <end position="255"/>
    </location>
</feature>
<evidence type="ECO:0000256" key="1">
    <source>
        <dbReference type="ARBA" id="ARBA00005519"/>
    </source>
</evidence>
<dbReference type="STRING" id="486041.B0DRZ9"/>
<dbReference type="EMBL" id="DS547129">
    <property type="protein sequence ID" value="EDR02615.1"/>
    <property type="molecule type" value="Genomic_DNA"/>
</dbReference>
<feature type="signal peptide" evidence="3">
    <location>
        <begin position="1"/>
        <end position="23"/>
    </location>
</feature>
<protein>
    <submittedName>
        <fullName evidence="4">Glycoside hydrolase family 12 protein</fullName>
    </submittedName>
</protein>
<keyword evidence="3" id="KW-0732">Signal</keyword>
<dbReference type="HOGENOM" id="CLU_051064_0_1_1"/>
<dbReference type="AlphaFoldDB" id="B0DRZ9"/>
<keyword evidence="5" id="KW-1185">Reference proteome</keyword>
<organism evidence="5">
    <name type="scientific">Laccaria bicolor (strain S238N-H82 / ATCC MYA-4686)</name>
    <name type="common">Bicoloured deceiver</name>
    <name type="synonym">Laccaria laccata var. bicolor</name>
    <dbReference type="NCBI Taxonomy" id="486041"/>
    <lineage>
        <taxon>Eukaryota</taxon>
        <taxon>Fungi</taxon>
        <taxon>Dikarya</taxon>
        <taxon>Basidiomycota</taxon>
        <taxon>Agaricomycotina</taxon>
        <taxon>Agaricomycetes</taxon>
        <taxon>Agaricomycetidae</taxon>
        <taxon>Agaricales</taxon>
        <taxon>Agaricineae</taxon>
        <taxon>Hydnangiaceae</taxon>
        <taxon>Laccaria</taxon>
    </lineage>
</organism>
<dbReference type="GO" id="GO:0000272">
    <property type="term" value="P:polysaccharide catabolic process"/>
    <property type="evidence" value="ECO:0007669"/>
    <property type="project" value="UniProtKB-KW"/>
</dbReference>
<sequence>MHSFKTTLLSAFLLLCLGTHVHALDTSSHCGEWDSVTAGQYSLCLDQWGKSDASSGSSCAAITSFNGTTIAWKNPWKWAGGSGTNVKSYTNMQLNEGLNKGLENISSILTKWKWSQSTSESVVADVAFDLFTSTTPGGGNHNEIMIWLANFSAGPISFSYNAYGKAVAFANSISLAGYTWDLYLGSNGYNNVYSFLPSNGTIITKFSGDLNVFIKYLTGSGSISSSEYLTTLQAGTEAFSGTATFRTSAYSVVIN</sequence>
<dbReference type="Gene3D" id="2.60.120.180">
    <property type="match status" value="1"/>
</dbReference>
<dbReference type="PANTHER" id="PTHR34002">
    <property type="entry name" value="BLR1656 PROTEIN"/>
    <property type="match status" value="1"/>
</dbReference>
<keyword evidence="2" id="KW-0624">Polysaccharide degradation</keyword>
<dbReference type="GeneID" id="6082381"/>
<dbReference type="InParanoid" id="B0DRZ9"/>
<keyword evidence="2" id="KW-0326">Glycosidase</keyword>
<dbReference type="PANTHER" id="PTHR34002:SF9">
    <property type="entry name" value="XYLOGLUCAN-SPECIFIC ENDO-BETA-1,4-GLUCANASE A"/>
    <property type="match status" value="1"/>
</dbReference>
<evidence type="ECO:0000256" key="2">
    <source>
        <dbReference type="RuleBase" id="RU361163"/>
    </source>
</evidence>
<evidence type="ECO:0000256" key="3">
    <source>
        <dbReference type="SAM" id="SignalP"/>
    </source>
</evidence>
<dbReference type="Pfam" id="PF01670">
    <property type="entry name" value="Glyco_hydro_12"/>
    <property type="match status" value="1"/>
</dbReference>
<dbReference type="InterPro" id="IPR002594">
    <property type="entry name" value="GH12"/>
</dbReference>
<dbReference type="GO" id="GO:0008810">
    <property type="term" value="F:cellulase activity"/>
    <property type="evidence" value="ECO:0007669"/>
    <property type="project" value="InterPro"/>
</dbReference>
<gene>
    <name evidence="4" type="ORF">LACBIDRAFT_308280</name>
</gene>
<evidence type="ECO:0000313" key="4">
    <source>
        <dbReference type="EMBL" id="EDR02615.1"/>
    </source>
</evidence>
<dbReference type="InterPro" id="IPR013319">
    <property type="entry name" value="GH11/12"/>
</dbReference>
<reference evidence="4 5" key="1">
    <citation type="journal article" date="2008" name="Nature">
        <title>The genome of Laccaria bicolor provides insights into mycorrhizal symbiosis.</title>
        <authorList>
            <person name="Martin F."/>
            <person name="Aerts A."/>
            <person name="Ahren D."/>
            <person name="Brun A."/>
            <person name="Danchin E.G.J."/>
            <person name="Duchaussoy F."/>
            <person name="Gibon J."/>
            <person name="Kohler A."/>
            <person name="Lindquist E."/>
            <person name="Pereda V."/>
            <person name="Salamov A."/>
            <person name="Shapiro H.J."/>
            <person name="Wuyts J."/>
            <person name="Blaudez D."/>
            <person name="Buee M."/>
            <person name="Brokstein P."/>
            <person name="Canbaeck B."/>
            <person name="Cohen D."/>
            <person name="Courty P.E."/>
            <person name="Coutinho P.M."/>
            <person name="Delaruelle C."/>
            <person name="Detter J.C."/>
            <person name="Deveau A."/>
            <person name="DiFazio S."/>
            <person name="Duplessis S."/>
            <person name="Fraissinet-Tachet L."/>
            <person name="Lucic E."/>
            <person name="Frey-Klett P."/>
            <person name="Fourrey C."/>
            <person name="Feussner I."/>
            <person name="Gay G."/>
            <person name="Grimwood J."/>
            <person name="Hoegger P.J."/>
            <person name="Jain P."/>
            <person name="Kilaru S."/>
            <person name="Labbe J."/>
            <person name="Lin Y.C."/>
            <person name="Legue V."/>
            <person name="Le Tacon F."/>
            <person name="Marmeisse R."/>
            <person name="Melayah D."/>
            <person name="Montanini B."/>
            <person name="Muratet M."/>
            <person name="Nehls U."/>
            <person name="Niculita-Hirzel H."/>
            <person name="Oudot-Le Secq M.P."/>
            <person name="Peter M."/>
            <person name="Quesneville H."/>
            <person name="Rajashekar B."/>
            <person name="Reich M."/>
            <person name="Rouhier N."/>
            <person name="Schmutz J."/>
            <person name="Yin T."/>
            <person name="Chalot M."/>
            <person name="Henrissat B."/>
            <person name="Kuees U."/>
            <person name="Lucas S."/>
            <person name="Van de Peer Y."/>
            <person name="Podila G.K."/>
            <person name="Polle A."/>
            <person name="Pukkila P.J."/>
            <person name="Richardson P.M."/>
            <person name="Rouze P."/>
            <person name="Sanders I.R."/>
            <person name="Stajich J.E."/>
            <person name="Tunlid A."/>
            <person name="Tuskan G."/>
            <person name="Grigoriev I.V."/>
        </authorList>
    </citation>
    <scope>NUCLEOTIDE SEQUENCE [LARGE SCALE GENOMIC DNA]</scope>
    <source>
        <strain evidence="5">S238N-H82 / ATCC MYA-4686</strain>
    </source>
</reference>
<dbReference type="RefSeq" id="XP_001886659.1">
    <property type="nucleotide sequence ID" value="XM_001886624.1"/>
</dbReference>
<name>B0DRZ9_LACBS</name>
<keyword evidence="2 4" id="KW-0378">Hydrolase</keyword>